<feature type="transmembrane region" description="Helical" evidence="6">
    <location>
        <begin position="155"/>
        <end position="175"/>
    </location>
</feature>
<evidence type="ECO:0000313" key="8">
    <source>
        <dbReference type="EMBL" id="MBR0552349.1"/>
    </source>
</evidence>
<keyword evidence="4 6" id="KW-1133">Transmembrane helix</keyword>
<proteinExistence type="inferred from homology"/>
<feature type="transmembrane region" description="Helical" evidence="6">
    <location>
        <begin position="243"/>
        <end position="263"/>
    </location>
</feature>
<comment type="subcellular location">
    <subcellularLocation>
        <location evidence="1">Membrane</location>
        <topology evidence="1">Multi-pass membrane protein</topology>
    </subcellularLocation>
</comment>
<dbReference type="PANTHER" id="PTHR22911">
    <property type="entry name" value="ACYL-MALONYL CONDENSING ENZYME-RELATED"/>
    <property type="match status" value="1"/>
</dbReference>
<dbReference type="RefSeq" id="WP_284053632.1">
    <property type="nucleotide sequence ID" value="NZ_JAGRQC010000002.1"/>
</dbReference>
<evidence type="ECO:0000256" key="4">
    <source>
        <dbReference type="ARBA" id="ARBA00022989"/>
    </source>
</evidence>
<dbReference type="EMBL" id="JAGRQC010000002">
    <property type="protein sequence ID" value="MBR0552349.1"/>
    <property type="molecule type" value="Genomic_DNA"/>
</dbReference>
<evidence type="ECO:0000256" key="2">
    <source>
        <dbReference type="ARBA" id="ARBA00009853"/>
    </source>
</evidence>
<feature type="transmembrane region" description="Helical" evidence="6">
    <location>
        <begin position="15"/>
        <end position="35"/>
    </location>
</feature>
<feature type="transmembrane region" description="Helical" evidence="6">
    <location>
        <begin position="131"/>
        <end position="149"/>
    </location>
</feature>
<feature type="transmembrane region" description="Helical" evidence="6">
    <location>
        <begin position="82"/>
        <end position="101"/>
    </location>
</feature>
<evidence type="ECO:0000256" key="1">
    <source>
        <dbReference type="ARBA" id="ARBA00004141"/>
    </source>
</evidence>
<keyword evidence="9" id="KW-1185">Reference proteome</keyword>
<dbReference type="AlphaFoldDB" id="A0A8T4IJ53"/>
<evidence type="ECO:0000256" key="6">
    <source>
        <dbReference type="SAM" id="Phobius"/>
    </source>
</evidence>
<reference evidence="8" key="1">
    <citation type="submission" date="2021-04" db="EMBL/GenBank/DDBJ databases">
        <title>Ouciella asimina sp. nov., isolated from the surface seawater in the hydrothermal field of Okinawa Trough.</title>
        <authorList>
            <person name="Shuang W."/>
        </authorList>
    </citation>
    <scope>NUCLEOTIDE SEQUENCE</scope>
    <source>
        <strain evidence="8">LXI357</strain>
    </source>
</reference>
<evidence type="ECO:0000313" key="9">
    <source>
        <dbReference type="Proteomes" id="UP000676996"/>
    </source>
</evidence>
<keyword evidence="5 6" id="KW-0472">Membrane</keyword>
<name>A0A8T4IJ53_9SPHN</name>
<protein>
    <submittedName>
        <fullName evidence="8">DMT family transporter</fullName>
    </submittedName>
</protein>
<dbReference type="SUPFAM" id="SSF103481">
    <property type="entry name" value="Multidrug resistance efflux transporter EmrE"/>
    <property type="match status" value="2"/>
</dbReference>
<dbReference type="GO" id="GO:0016020">
    <property type="term" value="C:membrane"/>
    <property type="evidence" value="ECO:0007669"/>
    <property type="project" value="UniProtKB-SubCell"/>
</dbReference>
<gene>
    <name evidence="8" type="ORF">J7S20_07515</name>
</gene>
<feature type="transmembrane region" description="Helical" evidence="6">
    <location>
        <begin position="212"/>
        <end position="236"/>
    </location>
</feature>
<comment type="similarity">
    <text evidence="2">Belongs to the drug/metabolite transporter (DMT) superfamily. 10 TMS drug/metabolite exporter (DME) (TC 2.A.7.3) family.</text>
</comment>
<feature type="domain" description="EamA" evidence="7">
    <location>
        <begin position="13"/>
        <end position="145"/>
    </location>
</feature>
<sequence>MARNEPTGDRVLKGLGLRLFAILCLASMAALIKLSEAHGARLGEIMFFRQFCAIPLVLTFVAATAGLSSLRTQRIGAHATRTIVGLMGMVCNFGSLTLLPLAEATTLQFTAPIFATILSAILLHERTGWHRWGAVAAGFVGVLIVAQPGGGDIPLFGAMVGLGAAFFVALIAILLRQIGKTEGAGTTVFWFSTLSIPPLGAVYAFQAQPHDLTTWAMLVAIGIAGGAGQISLTAALRFAPVSAAVPMDYSSLIWATVYGFLLFGVLPTTATLIGAPIIIASGLYIVWREHRLARNRAARAA</sequence>
<organism evidence="8 9">
    <name type="scientific">Stakelama marina</name>
    <dbReference type="NCBI Taxonomy" id="2826939"/>
    <lineage>
        <taxon>Bacteria</taxon>
        <taxon>Pseudomonadati</taxon>
        <taxon>Pseudomonadota</taxon>
        <taxon>Alphaproteobacteria</taxon>
        <taxon>Sphingomonadales</taxon>
        <taxon>Sphingomonadaceae</taxon>
        <taxon>Stakelama</taxon>
    </lineage>
</organism>
<accession>A0A8T4IJ53</accession>
<evidence type="ECO:0000259" key="7">
    <source>
        <dbReference type="Pfam" id="PF00892"/>
    </source>
</evidence>
<dbReference type="PANTHER" id="PTHR22911:SF6">
    <property type="entry name" value="SOLUTE CARRIER FAMILY 35 MEMBER G1"/>
    <property type="match status" value="1"/>
</dbReference>
<keyword evidence="3 6" id="KW-0812">Transmembrane</keyword>
<comment type="caution">
    <text evidence="8">The sequence shown here is derived from an EMBL/GenBank/DDBJ whole genome shotgun (WGS) entry which is preliminary data.</text>
</comment>
<feature type="domain" description="EamA" evidence="7">
    <location>
        <begin position="156"/>
        <end position="285"/>
    </location>
</feature>
<feature type="transmembrane region" description="Helical" evidence="6">
    <location>
        <begin position="107"/>
        <end position="124"/>
    </location>
</feature>
<feature type="transmembrane region" description="Helical" evidence="6">
    <location>
        <begin position="187"/>
        <end position="206"/>
    </location>
</feature>
<feature type="transmembrane region" description="Helical" evidence="6">
    <location>
        <begin position="47"/>
        <end position="70"/>
    </location>
</feature>
<dbReference type="Pfam" id="PF00892">
    <property type="entry name" value="EamA"/>
    <property type="match status" value="2"/>
</dbReference>
<evidence type="ECO:0000256" key="3">
    <source>
        <dbReference type="ARBA" id="ARBA00022692"/>
    </source>
</evidence>
<feature type="transmembrane region" description="Helical" evidence="6">
    <location>
        <begin position="269"/>
        <end position="287"/>
    </location>
</feature>
<dbReference type="Proteomes" id="UP000676996">
    <property type="component" value="Unassembled WGS sequence"/>
</dbReference>
<evidence type="ECO:0000256" key="5">
    <source>
        <dbReference type="ARBA" id="ARBA00023136"/>
    </source>
</evidence>
<dbReference type="InterPro" id="IPR037185">
    <property type="entry name" value="EmrE-like"/>
</dbReference>
<dbReference type="InterPro" id="IPR000620">
    <property type="entry name" value="EamA_dom"/>
</dbReference>